<dbReference type="PANTHER" id="PTHR12459:SF15">
    <property type="entry name" value="TRANSMEMBRANE PROTEIN 135"/>
    <property type="match status" value="1"/>
</dbReference>
<evidence type="ECO:0000259" key="7">
    <source>
        <dbReference type="Pfam" id="PF15982"/>
    </source>
</evidence>
<dbReference type="GeneID" id="89948520"/>
<reference evidence="8 9" key="1">
    <citation type="submission" date="2022-11" db="EMBL/GenBank/DDBJ databases">
        <title>Mucor velutinosus strain NIH1002 WGS.</title>
        <authorList>
            <person name="Subramanian P."/>
            <person name="Mullikin J.C."/>
            <person name="Segre J.A."/>
            <person name="Zelazny A.M."/>
        </authorList>
    </citation>
    <scope>NUCLEOTIDE SEQUENCE [LARGE SCALE GENOMIC DNA]</scope>
    <source>
        <strain evidence="8 9">NIH1002</strain>
    </source>
</reference>
<sequence>MSDFIASAVTGDGGMPPIPSTYYENFLESLAQIFSKLLTDQETETVISSIRTFQEKLKRLSSHNLNRLNLDITAAEKTRPHLCRHEGKTCTQNCTRSFIKTFTVAFVVKYLIGILPTLLSGKILTRPGVLKQMAGRDTASFALFLSTFISSYKGILCAMRHFRKTSDRKSDRLNAFVAGSLAGLALAFDKDKQRRQSIMLYLFTRALQFSGAWLMKQWALKRNEDHPGEKKWDDHLAKWIARFSGVGVMMIANAQIIYAFLFNHDTLPRSYFAFLLTHSGFKKNFGGMAARIAEAVGITVNHLVEDEVNIKIPEGQSSRDFISQFVSPNIGSAIHPKMNHKYIMCAIQHPLNDNCATDKFGLFRDELLRSLKLYVPLNVIMLAVFRSKQLTVDPKTVMQKFTISCLRSALFLTMYVVMGLSTPCWLRRLTGTDKPWIYAATGAVAGSMVFIEAPGRQLELGLYCLPRALESLWKTLIKNGQVKNIPHGDILLFMASMGTLMTLYQNDKDTISSHYLSVMTRFFGQN</sequence>
<organism evidence="8 9">
    <name type="scientific">Mucor velutinosus</name>
    <dbReference type="NCBI Taxonomy" id="708070"/>
    <lineage>
        <taxon>Eukaryota</taxon>
        <taxon>Fungi</taxon>
        <taxon>Fungi incertae sedis</taxon>
        <taxon>Mucoromycota</taxon>
        <taxon>Mucoromycotina</taxon>
        <taxon>Mucoromycetes</taxon>
        <taxon>Mucorales</taxon>
        <taxon>Mucorineae</taxon>
        <taxon>Mucoraceae</taxon>
        <taxon>Mucor</taxon>
    </lineage>
</organism>
<keyword evidence="5 6" id="KW-0472">Membrane</keyword>
<feature type="transmembrane region" description="Helical" evidence="6">
    <location>
        <begin position="239"/>
        <end position="261"/>
    </location>
</feature>
<evidence type="ECO:0000256" key="2">
    <source>
        <dbReference type="ARBA" id="ARBA00008924"/>
    </source>
</evidence>
<dbReference type="RefSeq" id="XP_064677070.1">
    <property type="nucleotide sequence ID" value="XM_064824134.1"/>
</dbReference>
<comment type="similarity">
    <text evidence="2">Belongs to the TMEM135 family.</text>
</comment>
<evidence type="ECO:0000256" key="6">
    <source>
        <dbReference type="SAM" id="Phobius"/>
    </source>
</evidence>
<feature type="transmembrane region" description="Helical" evidence="6">
    <location>
        <begin position="397"/>
        <end position="416"/>
    </location>
</feature>
<dbReference type="PANTHER" id="PTHR12459">
    <property type="entry name" value="TRANSMEMBRANE PROTEIN 135-RELATED"/>
    <property type="match status" value="1"/>
</dbReference>
<evidence type="ECO:0000256" key="3">
    <source>
        <dbReference type="ARBA" id="ARBA00022692"/>
    </source>
</evidence>
<feature type="domain" description="Transmembrane protein 135 N-terminal" evidence="7">
    <location>
        <begin position="347"/>
        <end position="474"/>
    </location>
</feature>
<feature type="transmembrane region" description="Helical" evidence="6">
    <location>
        <begin position="200"/>
        <end position="219"/>
    </location>
</feature>
<evidence type="ECO:0000313" key="9">
    <source>
        <dbReference type="Proteomes" id="UP001304243"/>
    </source>
</evidence>
<keyword evidence="9" id="KW-1185">Reference proteome</keyword>
<dbReference type="InterPro" id="IPR026749">
    <property type="entry name" value="Tmem135"/>
</dbReference>
<gene>
    <name evidence="8" type="primary">GVP36_1</name>
    <name evidence="8" type="ORF">ATC70_004834</name>
</gene>
<keyword evidence="3 6" id="KW-0812">Transmembrane</keyword>
<feature type="transmembrane region" description="Helical" evidence="6">
    <location>
        <begin position="436"/>
        <end position="453"/>
    </location>
</feature>
<name>A0AAN7D5U7_9FUNG</name>
<dbReference type="InterPro" id="IPR031926">
    <property type="entry name" value="TMEM135_N"/>
</dbReference>
<comment type="caution">
    <text evidence="8">The sequence shown here is derived from an EMBL/GenBank/DDBJ whole genome shotgun (WGS) entry which is preliminary data.</text>
</comment>
<proteinExistence type="inferred from homology"/>
<feature type="transmembrane region" description="Helical" evidence="6">
    <location>
        <begin position="139"/>
        <end position="159"/>
    </location>
</feature>
<accession>A0AAN7D5U7</accession>
<evidence type="ECO:0000256" key="1">
    <source>
        <dbReference type="ARBA" id="ARBA00004127"/>
    </source>
</evidence>
<evidence type="ECO:0000313" key="8">
    <source>
        <dbReference type="EMBL" id="KAK4510404.1"/>
    </source>
</evidence>
<dbReference type="Pfam" id="PF15982">
    <property type="entry name" value="TMEM135_C_rich"/>
    <property type="match status" value="1"/>
</dbReference>
<dbReference type="Proteomes" id="UP001304243">
    <property type="component" value="Unassembled WGS sequence"/>
</dbReference>
<protein>
    <submittedName>
        <fullName evidence="8">BAR domain-containing protein</fullName>
    </submittedName>
</protein>
<feature type="transmembrane region" description="Helical" evidence="6">
    <location>
        <begin position="98"/>
        <end position="119"/>
    </location>
</feature>
<evidence type="ECO:0000256" key="5">
    <source>
        <dbReference type="ARBA" id="ARBA00023136"/>
    </source>
</evidence>
<evidence type="ECO:0000256" key="4">
    <source>
        <dbReference type="ARBA" id="ARBA00022989"/>
    </source>
</evidence>
<dbReference type="AlphaFoldDB" id="A0AAN7D5U7"/>
<keyword evidence="4 6" id="KW-1133">Transmembrane helix</keyword>
<dbReference type="GO" id="GO:0012505">
    <property type="term" value="C:endomembrane system"/>
    <property type="evidence" value="ECO:0007669"/>
    <property type="project" value="UniProtKB-SubCell"/>
</dbReference>
<comment type="subcellular location">
    <subcellularLocation>
        <location evidence="1">Endomembrane system</location>
        <topology evidence="1">Multi-pass membrane protein</topology>
    </subcellularLocation>
</comment>
<dbReference type="EMBL" id="JASEJX010000033">
    <property type="protein sequence ID" value="KAK4510404.1"/>
    <property type="molecule type" value="Genomic_DNA"/>
</dbReference>